<dbReference type="InterPro" id="IPR036259">
    <property type="entry name" value="MFS_trans_sf"/>
</dbReference>
<keyword evidence="3" id="KW-1003">Cell membrane</keyword>
<feature type="transmembrane region" description="Helical" evidence="8">
    <location>
        <begin position="55"/>
        <end position="73"/>
    </location>
</feature>
<protein>
    <submittedName>
        <fullName evidence="10">MFS transporter</fullName>
    </submittedName>
</protein>
<feature type="transmembrane region" description="Helical" evidence="8">
    <location>
        <begin position="387"/>
        <end position="406"/>
    </location>
</feature>
<evidence type="ECO:0000256" key="7">
    <source>
        <dbReference type="ARBA" id="ARBA00023136"/>
    </source>
</evidence>
<feature type="transmembrane region" description="Helical" evidence="8">
    <location>
        <begin position="85"/>
        <end position="104"/>
    </location>
</feature>
<keyword evidence="2" id="KW-0813">Transport</keyword>
<comment type="caution">
    <text evidence="10">The sequence shown here is derived from an EMBL/GenBank/DDBJ whole genome shotgun (WGS) entry which is preliminary data.</text>
</comment>
<dbReference type="GO" id="GO:0005886">
    <property type="term" value="C:plasma membrane"/>
    <property type="evidence" value="ECO:0007669"/>
    <property type="project" value="UniProtKB-SubCell"/>
</dbReference>
<reference evidence="10 11" key="1">
    <citation type="journal article" date="2018" name="Int. J. Syst. Evol. Microbiol.">
        <title>Lactobacillus bambusae sp. nov., isolated from a traditional fermented Ma-bamboo shoots of Taiwan.</title>
        <authorList>
            <person name="Wang L.-T."/>
        </authorList>
    </citation>
    <scope>NUCLEOTIDE SEQUENCE [LARGE SCALE GENOMIC DNA]</scope>
    <source>
        <strain evidence="10 11">BS-W1</strain>
    </source>
</reference>
<dbReference type="RefSeq" id="WP_109250533.1">
    <property type="nucleotide sequence ID" value="NZ_QCXQ01000002.1"/>
</dbReference>
<feature type="transmembrane region" description="Helical" evidence="8">
    <location>
        <begin position="154"/>
        <end position="172"/>
    </location>
</feature>
<dbReference type="PRINTS" id="PR00174">
    <property type="entry name" value="LACYSMPORT"/>
</dbReference>
<dbReference type="Pfam" id="PF01306">
    <property type="entry name" value="LacY_symp"/>
    <property type="match status" value="1"/>
</dbReference>
<dbReference type="PROSITE" id="PS50850">
    <property type="entry name" value="MFS"/>
    <property type="match status" value="1"/>
</dbReference>
<keyword evidence="4" id="KW-0997">Cell inner membrane</keyword>
<feature type="transmembrane region" description="Helical" evidence="8">
    <location>
        <begin position="110"/>
        <end position="134"/>
    </location>
</feature>
<keyword evidence="5 8" id="KW-0812">Transmembrane</keyword>
<dbReference type="Proteomes" id="UP000245080">
    <property type="component" value="Unassembled WGS sequence"/>
</dbReference>
<keyword evidence="7 8" id="KW-0472">Membrane</keyword>
<dbReference type="AlphaFoldDB" id="A0A2V1N020"/>
<name>A0A2V1N020_9LACO</name>
<dbReference type="GO" id="GO:0030395">
    <property type="term" value="F:lactose binding"/>
    <property type="evidence" value="ECO:0007669"/>
    <property type="project" value="TreeGrafter"/>
</dbReference>
<feature type="transmembrane region" description="Helical" evidence="8">
    <location>
        <begin position="298"/>
        <end position="320"/>
    </location>
</feature>
<dbReference type="InterPro" id="IPR020846">
    <property type="entry name" value="MFS_dom"/>
</dbReference>
<keyword evidence="11" id="KW-1185">Reference proteome</keyword>
<dbReference type="Gene3D" id="1.20.1250.20">
    <property type="entry name" value="MFS general substrate transporter like domains"/>
    <property type="match status" value="2"/>
</dbReference>
<organism evidence="10 11">
    <name type="scientific">Levilactobacillus bambusae</name>
    <dbReference type="NCBI Taxonomy" id="2024736"/>
    <lineage>
        <taxon>Bacteria</taxon>
        <taxon>Bacillati</taxon>
        <taxon>Bacillota</taxon>
        <taxon>Bacilli</taxon>
        <taxon>Lactobacillales</taxon>
        <taxon>Lactobacillaceae</taxon>
        <taxon>Levilactobacillus</taxon>
    </lineage>
</organism>
<keyword evidence="6 8" id="KW-1133">Transmembrane helix</keyword>
<evidence type="ECO:0000256" key="2">
    <source>
        <dbReference type="ARBA" id="ARBA00022448"/>
    </source>
</evidence>
<evidence type="ECO:0000256" key="8">
    <source>
        <dbReference type="SAM" id="Phobius"/>
    </source>
</evidence>
<evidence type="ECO:0000256" key="3">
    <source>
        <dbReference type="ARBA" id="ARBA00022475"/>
    </source>
</evidence>
<feature type="transmembrane region" description="Helical" evidence="8">
    <location>
        <begin position="265"/>
        <end position="286"/>
    </location>
</feature>
<feature type="domain" description="Major facilitator superfamily (MFS) profile" evidence="9">
    <location>
        <begin position="1"/>
        <end position="410"/>
    </location>
</feature>
<evidence type="ECO:0000259" key="9">
    <source>
        <dbReference type="PROSITE" id="PS50850"/>
    </source>
</evidence>
<dbReference type="PANTHER" id="PTHR23522:SF10">
    <property type="entry name" value="3-PHENYLPROPIONIC ACID TRANSPORTER-RELATED"/>
    <property type="match status" value="1"/>
</dbReference>
<evidence type="ECO:0000256" key="6">
    <source>
        <dbReference type="ARBA" id="ARBA00022989"/>
    </source>
</evidence>
<accession>A0A2V1N020</accession>
<feature type="transmembrane region" description="Helical" evidence="8">
    <location>
        <begin position="228"/>
        <end position="245"/>
    </location>
</feature>
<dbReference type="SUPFAM" id="SSF103473">
    <property type="entry name" value="MFS general substrate transporter"/>
    <property type="match status" value="1"/>
</dbReference>
<proteinExistence type="predicted"/>
<dbReference type="EMBL" id="QCXQ01000002">
    <property type="protein sequence ID" value="PWG00589.1"/>
    <property type="molecule type" value="Genomic_DNA"/>
</dbReference>
<evidence type="ECO:0000313" key="11">
    <source>
        <dbReference type="Proteomes" id="UP000245080"/>
    </source>
</evidence>
<feature type="transmembrane region" description="Helical" evidence="8">
    <location>
        <begin position="326"/>
        <end position="344"/>
    </location>
</feature>
<evidence type="ECO:0000256" key="1">
    <source>
        <dbReference type="ARBA" id="ARBA00004429"/>
    </source>
</evidence>
<evidence type="ECO:0000256" key="5">
    <source>
        <dbReference type="ARBA" id="ARBA00022692"/>
    </source>
</evidence>
<dbReference type="PANTHER" id="PTHR23522">
    <property type="entry name" value="BLL5896 PROTEIN"/>
    <property type="match status" value="1"/>
</dbReference>
<dbReference type="GO" id="GO:0015528">
    <property type="term" value="F:lactose:proton symporter activity"/>
    <property type="evidence" value="ECO:0007669"/>
    <property type="project" value="TreeGrafter"/>
</dbReference>
<sequence length="425" mass="47496">MHQIDEETNKNRKESKHFWGFPFTDFSYFFIWAVVNGYLTLWMEQVGHLNGAESGAVFSMMAGISLFYQPVFGVISDKLLFKKNLILLIAAAGILIGPYFQWVFLPLMRINSFLVAIVTGAFLSFVLNGGVSVIEQYVQRASLANKFEYAHARVGGSVAGVVAALVAGRLFIWQPNSIFWACTVAAVILVLLLVFSDKIDTDNASAAGDTNDSLDWHTVISVFKIKNLWVLAIFYMGASALFDVFDQQFIIFFRTFFHTTAQSTLVYSYMSSGQTAIEFLLMFPMPWIINRIGSKNGLIAYGIVTAIRILGSALAPNWIWVVGFRLLAGLEMPLLLTSIMKYIAGAFDIRLYATIYALASNFAKQISVFVFSSVAGHLYDTIGYQHTYIYMGIFVLFITIFAAFFLKKENPVQAGERDTEGRPLS</sequence>
<feature type="transmembrane region" description="Helical" evidence="8">
    <location>
        <begin position="178"/>
        <end position="195"/>
    </location>
</feature>
<dbReference type="NCBIfam" id="TIGR00882">
    <property type="entry name" value="2A0105"/>
    <property type="match status" value="1"/>
</dbReference>
<dbReference type="OrthoDB" id="9150135at2"/>
<evidence type="ECO:0000313" key="10">
    <source>
        <dbReference type="EMBL" id="PWG00589.1"/>
    </source>
</evidence>
<gene>
    <name evidence="10" type="ORF">DCM90_04340</name>
</gene>
<evidence type="ECO:0000256" key="4">
    <source>
        <dbReference type="ARBA" id="ARBA00022519"/>
    </source>
</evidence>
<comment type="subcellular location">
    <subcellularLocation>
        <location evidence="1">Cell inner membrane</location>
        <topology evidence="1">Multi-pass membrane protein</topology>
    </subcellularLocation>
</comment>
<feature type="transmembrane region" description="Helical" evidence="8">
    <location>
        <begin position="21"/>
        <end position="43"/>
    </location>
</feature>
<feature type="transmembrane region" description="Helical" evidence="8">
    <location>
        <begin position="351"/>
        <end position="375"/>
    </location>
</feature>
<dbReference type="InterPro" id="IPR000576">
    <property type="entry name" value="LacY/RafB_perm_fam"/>
</dbReference>